<evidence type="ECO:0000313" key="2">
    <source>
        <dbReference type="EMBL" id="CAE05387.1"/>
    </source>
</evidence>
<sequence length="121" mass="13375">MAARAAAVLGVTMQVDLEVSRMLTVSLTRVVEVLAAAATCGTAWRRRPSAGERRQLERDDELQENSMHEGSEVTGMVCARGIEQWLTEVAGIEDRCRRPELEKMTPISLLDSPIHVVLEES</sequence>
<dbReference type="Proteomes" id="UP000000763">
    <property type="component" value="Chromosome 4"/>
</dbReference>
<gene>
    <name evidence="2" type="primary">OSJNBa0022F16.11</name>
</gene>
<name>Q7XKZ3_ORYSJ</name>
<protein>
    <submittedName>
        <fullName evidence="2">OSJNBa0022F16.11 protein</fullName>
    </submittedName>
</protein>
<proteinExistence type="predicted"/>
<reference evidence="3" key="2">
    <citation type="journal article" date="2008" name="Nucleic Acids Res.">
        <title>The rice annotation project database (RAP-DB): 2008 update.</title>
        <authorList>
            <consortium name="The rice annotation project (RAP)"/>
        </authorList>
    </citation>
    <scope>GENOME REANNOTATION</scope>
    <source>
        <strain evidence="3">cv. Nipponbare</strain>
    </source>
</reference>
<dbReference type="AlphaFoldDB" id="Q7XKZ3"/>
<dbReference type="EMBL" id="AL731581">
    <property type="protein sequence ID" value="CAE05387.1"/>
    <property type="molecule type" value="Genomic_DNA"/>
</dbReference>
<feature type="region of interest" description="Disordered" evidence="1">
    <location>
        <begin position="45"/>
        <end position="70"/>
    </location>
</feature>
<organism evidence="2 3">
    <name type="scientific">Oryza sativa subsp. japonica</name>
    <name type="common">Rice</name>
    <dbReference type="NCBI Taxonomy" id="39947"/>
    <lineage>
        <taxon>Eukaryota</taxon>
        <taxon>Viridiplantae</taxon>
        <taxon>Streptophyta</taxon>
        <taxon>Embryophyta</taxon>
        <taxon>Tracheophyta</taxon>
        <taxon>Spermatophyta</taxon>
        <taxon>Magnoliopsida</taxon>
        <taxon>Liliopsida</taxon>
        <taxon>Poales</taxon>
        <taxon>Poaceae</taxon>
        <taxon>BOP clade</taxon>
        <taxon>Oryzoideae</taxon>
        <taxon>Oryzeae</taxon>
        <taxon>Oryzinae</taxon>
        <taxon>Oryza</taxon>
        <taxon>Oryza sativa</taxon>
    </lineage>
</organism>
<reference evidence="3" key="1">
    <citation type="journal article" date="2005" name="Nature">
        <title>The map-based sequence of the rice genome.</title>
        <authorList>
            <consortium name="International rice genome sequencing project (IRGSP)"/>
            <person name="Matsumoto T."/>
            <person name="Wu J."/>
            <person name="Kanamori H."/>
            <person name="Katayose Y."/>
            <person name="Fujisawa M."/>
            <person name="Namiki N."/>
            <person name="Mizuno H."/>
            <person name="Yamamoto K."/>
            <person name="Antonio B.A."/>
            <person name="Baba T."/>
            <person name="Sakata K."/>
            <person name="Nagamura Y."/>
            <person name="Aoki H."/>
            <person name="Arikawa K."/>
            <person name="Arita K."/>
            <person name="Bito T."/>
            <person name="Chiden Y."/>
            <person name="Fujitsuka N."/>
            <person name="Fukunaka R."/>
            <person name="Hamada M."/>
            <person name="Harada C."/>
            <person name="Hayashi A."/>
            <person name="Hijishita S."/>
            <person name="Honda M."/>
            <person name="Hosokawa S."/>
            <person name="Ichikawa Y."/>
            <person name="Idonuma A."/>
            <person name="Iijima M."/>
            <person name="Ikeda M."/>
            <person name="Ikeno M."/>
            <person name="Ito K."/>
            <person name="Ito S."/>
            <person name="Ito T."/>
            <person name="Ito Y."/>
            <person name="Ito Y."/>
            <person name="Iwabuchi A."/>
            <person name="Kamiya K."/>
            <person name="Karasawa W."/>
            <person name="Kurita K."/>
            <person name="Katagiri S."/>
            <person name="Kikuta A."/>
            <person name="Kobayashi H."/>
            <person name="Kobayashi N."/>
            <person name="Machita K."/>
            <person name="Maehara T."/>
            <person name="Masukawa M."/>
            <person name="Mizubayashi T."/>
            <person name="Mukai Y."/>
            <person name="Nagasaki H."/>
            <person name="Nagata Y."/>
            <person name="Naito S."/>
            <person name="Nakashima M."/>
            <person name="Nakama Y."/>
            <person name="Nakamichi Y."/>
            <person name="Nakamura M."/>
            <person name="Meguro A."/>
            <person name="Negishi M."/>
            <person name="Ohta I."/>
            <person name="Ohta T."/>
            <person name="Okamoto M."/>
            <person name="Ono N."/>
            <person name="Saji S."/>
            <person name="Sakaguchi M."/>
            <person name="Sakai K."/>
            <person name="Shibata M."/>
            <person name="Shimokawa T."/>
            <person name="Song J."/>
            <person name="Takazaki Y."/>
            <person name="Terasawa K."/>
            <person name="Tsugane M."/>
            <person name="Tsuji K."/>
            <person name="Ueda S."/>
            <person name="Waki K."/>
            <person name="Yamagata H."/>
            <person name="Yamamoto M."/>
            <person name="Yamamoto S."/>
            <person name="Yamane H."/>
            <person name="Yoshiki S."/>
            <person name="Yoshihara R."/>
            <person name="Yukawa K."/>
            <person name="Zhong H."/>
            <person name="Yano M."/>
            <person name="Yuan Q."/>
            <person name="Ouyang S."/>
            <person name="Liu J."/>
            <person name="Jones K.M."/>
            <person name="Gansberger K."/>
            <person name="Moffat K."/>
            <person name="Hill J."/>
            <person name="Bera J."/>
            <person name="Fadrosh D."/>
            <person name="Jin S."/>
            <person name="Johri S."/>
            <person name="Kim M."/>
            <person name="Overton L."/>
            <person name="Reardon M."/>
            <person name="Tsitrin T."/>
            <person name="Vuong H."/>
            <person name="Weaver B."/>
            <person name="Ciecko A."/>
            <person name="Tallon L."/>
            <person name="Jackson J."/>
            <person name="Pai G."/>
            <person name="Aken S.V."/>
            <person name="Utterback T."/>
            <person name="Reidmuller S."/>
            <person name="Feldblyum T."/>
            <person name="Hsiao J."/>
            <person name="Zismann V."/>
            <person name="Iobst S."/>
            <person name="de Vazeille A.R."/>
            <person name="Buell C.R."/>
            <person name="Ying K."/>
            <person name="Li Y."/>
            <person name="Lu T."/>
            <person name="Huang Y."/>
            <person name="Zhao Q."/>
            <person name="Feng Q."/>
            <person name="Zhang L."/>
            <person name="Zhu J."/>
            <person name="Weng Q."/>
            <person name="Mu J."/>
            <person name="Lu Y."/>
            <person name="Fan D."/>
            <person name="Liu Y."/>
            <person name="Guan J."/>
            <person name="Zhang Y."/>
            <person name="Yu S."/>
            <person name="Liu X."/>
            <person name="Zhang Y."/>
            <person name="Hong G."/>
            <person name="Han B."/>
            <person name="Choisne N."/>
            <person name="Demange N."/>
            <person name="Orjeda G."/>
            <person name="Samain S."/>
            <person name="Cattolico L."/>
            <person name="Pelletier E."/>
            <person name="Couloux A."/>
            <person name="Segurens B."/>
            <person name="Wincker P."/>
            <person name="D'Hont A."/>
            <person name="Scarpelli C."/>
            <person name="Weissenbach J."/>
            <person name="Salanoubat M."/>
            <person name="Quetier F."/>
            <person name="Yu Y."/>
            <person name="Kim H.R."/>
            <person name="Rambo T."/>
            <person name="Currie J."/>
            <person name="Collura K."/>
            <person name="Luo M."/>
            <person name="Yang T."/>
            <person name="Ammiraju J.S.S."/>
            <person name="Engler F."/>
            <person name="Soderlund C."/>
            <person name="Wing R.A."/>
            <person name="Palmer L.E."/>
            <person name="de la Bastide M."/>
            <person name="Spiegel L."/>
            <person name="Nascimento L."/>
            <person name="Zutavern T."/>
            <person name="O'Shaughnessy A."/>
            <person name="Dike S."/>
            <person name="Dedhia N."/>
            <person name="Preston R."/>
            <person name="Balija V."/>
            <person name="McCombie W.R."/>
            <person name="Chow T."/>
            <person name="Chen H."/>
            <person name="Chung M."/>
            <person name="Chen C."/>
            <person name="Shaw J."/>
            <person name="Wu H."/>
            <person name="Hsiao K."/>
            <person name="Chao Y."/>
            <person name="Chu M."/>
            <person name="Cheng C."/>
            <person name="Hour A."/>
            <person name="Lee P."/>
            <person name="Lin S."/>
            <person name="Lin Y."/>
            <person name="Liou J."/>
            <person name="Liu S."/>
            <person name="Hsing Y."/>
            <person name="Raghuvanshi S."/>
            <person name="Mohanty A."/>
            <person name="Bharti A.K."/>
            <person name="Gaur A."/>
            <person name="Gupta V."/>
            <person name="Kumar D."/>
            <person name="Ravi V."/>
            <person name="Vij S."/>
            <person name="Kapur A."/>
            <person name="Khurana P."/>
            <person name="Khurana P."/>
            <person name="Khurana J.P."/>
            <person name="Tyagi A.K."/>
            <person name="Gaikwad K."/>
            <person name="Singh A."/>
            <person name="Dalal V."/>
            <person name="Srivastava S."/>
            <person name="Dixit A."/>
            <person name="Pal A.K."/>
            <person name="Ghazi I.A."/>
            <person name="Yadav M."/>
            <person name="Pandit A."/>
            <person name="Bhargava A."/>
            <person name="Sureshbabu K."/>
            <person name="Batra K."/>
            <person name="Sharma T.R."/>
            <person name="Mohapatra T."/>
            <person name="Singh N.K."/>
            <person name="Messing J."/>
            <person name="Nelson A.B."/>
            <person name="Fuks G."/>
            <person name="Kavchok S."/>
            <person name="Keizer G."/>
            <person name="Linton E."/>
            <person name="Llaca V."/>
            <person name="Song R."/>
            <person name="Tanyolac B."/>
            <person name="Young S."/>
            <person name="Ho-Il K."/>
            <person name="Hahn J.H."/>
            <person name="Sangsakoo G."/>
            <person name="Vanavichit A."/>
            <person name="de Mattos Luiz.A.T."/>
            <person name="Zimmer P.D."/>
            <person name="Malone G."/>
            <person name="Dellagostin O."/>
            <person name="de Oliveira A.C."/>
            <person name="Bevan M."/>
            <person name="Bancroft I."/>
            <person name="Minx P."/>
            <person name="Cordum H."/>
            <person name="Wilson R."/>
            <person name="Cheng Z."/>
            <person name="Jin W."/>
            <person name="Jiang J."/>
            <person name="Leong S.A."/>
            <person name="Iwama H."/>
            <person name="Gojobori T."/>
            <person name="Itoh T."/>
            <person name="Niimura Y."/>
            <person name="Fujii Y."/>
            <person name="Habara T."/>
            <person name="Sakai H."/>
            <person name="Sato Y."/>
            <person name="Wilson G."/>
            <person name="Kumar K."/>
            <person name="McCouch S."/>
            <person name="Juretic N."/>
            <person name="Hoen D."/>
            <person name="Wright S."/>
            <person name="Bruskiewich R."/>
            <person name="Bureau T."/>
            <person name="Miyao A."/>
            <person name="Hirochika H."/>
            <person name="Nishikawa T."/>
            <person name="Kadowaki K."/>
            <person name="Sugiura M."/>
            <person name="Burr B."/>
            <person name="Sasaki T."/>
        </authorList>
    </citation>
    <scope>NUCLEOTIDE SEQUENCE [LARGE SCALE GENOMIC DNA]</scope>
    <source>
        <strain evidence="3">cv. Nipponbare</strain>
    </source>
</reference>
<accession>Q7XKZ3</accession>
<evidence type="ECO:0000313" key="3">
    <source>
        <dbReference type="Proteomes" id="UP000000763"/>
    </source>
</evidence>
<evidence type="ECO:0000256" key="1">
    <source>
        <dbReference type="SAM" id="MobiDB-lite"/>
    </source>
</evidence>